<dbReference type="AlphaFoldDB" id="A0A1I2KMV5"/>
<feature type="binding site" evidence="5">
    <location>
        <position position="220"/>
    </location>
    <ligand>
        <name>FAD</name>
        <dbReference type="ChEBI" id="CHEBI:57692"/>
    </ligand>
</feature>
<evidence type="ECO:0000256" key="1">
    <source>
        <dbReference type="ARBA" id="ARBA00001974"/>
    </source>
</evidence>
<keyword evidence="3 6" id="KW-0285">Flavoprotein</keyword>
<dbReference type="InterPro" id="IPR000172">
    <property type="entry name" value="GMC_OxRdtase_N"/>
</dbReference>
<dbReference type="OrthoDB" id="9785276at2"/>
<dbReference type="SUPFAM" id="SSF54373">
    <property type="entry name" value="FAD-linked reductases, C-terminal domain"/>
    <property type="match status" value="1"/>
</dbReference>
<dbReference type="PIRSF" id="PIRSF000137">
    <property type="entry name" value="Alcohol_oxidase"/>
    <property type="match status" value="1"/>
</dbReference>
<evidence type="ECO:0000256" key="6">
    <source>
        <dbReference type="RuleBase" id="RU003968"/>
    </source>
</evidence>
<comment type="cofactor">
    <cofactor evidence="1 5">
        <name>FAD</name>
        <dbReference type="ChEBI" id="CHEBI:57692"/>
    </cofactor>
</comment>
<organism evidence="9 10">
    <name type="scientific">Fontimonas thermophila</name>
    <dbReference type="NCBI Taxonomy" id="1076937"/>
    <lineage>
        <taxon>Bacteria</taxon>
        <taxon>Pseudomonadati</taxon>
        <taxon>Pseudomonadota</taxon>
        <taxon>Gammaproteobacteria</taxon>
        <taxon>Nevskiales</taxon>
        <taxon>Nevskiaceae</taxon>
        <taxon>Fontimonas</taxon>
    </lineage>
</organism>
<dbReference type="Proteomes" id="UP000199771">
    <property type="component" value="Unassembled WGS sequence"/>
</dbReference>
<dbReference type="GO" id="GO:0050660">
    <property type="term" value="F:flavin adenine dinucleotide binding"/>
    <property type="evidence" value="ECO:0007669"/>
    <property type="project" value="InterPro"/>
</dbReference>
<keyword evidence="10" id="KW-1185">Reference proteome</keyword>
<dbReference type="PROSITE" id="PS00624">
    <property type="entry name" value="GMC_OXRED_2"/>
    <property type="match status" value="1"/>
</dbReference>
<gene>
    <name evidence="9" type="ORF">SAMN04488120_12011</name>
</gene>
<feature type="binding site" evidence="5">
    <location>
        <begin position="93"/>
        <end position="96"/>
    </location>
    <ligand>
        <name>FAD</name>
        <dbReference type="ChEBI" id="CHEBI:57692"/>
    </ligand>
</feature>
<proteinExistence type="inferred from homology"/>
<dbReference type="Pfam" id="PF05199">
    <property type="entry name" value="GMC_oxred_C"/>
    <property type="match status" value="1"/>
</dbReference>
<dbReference type="PANTHER" id="PTHR11552:SF147">
    <property type="entry name" value="CHOLINE DEHYDROGENASE, MITOCHONDRIAL"/>
    <property type="match status" value="1"/>
</dbReference>
<sequence length="549" mass="60368">MNQQAFDYIIVGAGSAGCVLADRLSVDPSNSVCLIEAGPEDRSALISTPMGLARLIGSPKYNWCYETEPQPQLGGRRLYWPRGKTLGGSSSINAMVYIRGHALDYDDWTEYGGSAWNGENMLRLFKEHEHNERGPSRYHGCGGPLNVADVRDPNPLNRLFIEAGKQRGLPHNPDFNGAEQEGVGFYQVTQKDGRRWSAARAFLDRARSRPNLTILTGARVTRIVVERQRATGVLLHRGGQVENLRARREVILSAGAVNSPHLLLLSGIGPRDELNRHGIPVLHELPGVGRNLQDHLDMTVMIRDRSRTAIGLALSFVPRAIIGLLRYLFARRGFLASNVAESGGFARLRKESERPEIQFHFLPTLLRDHGRKLVVGYGCTLHVCQLRPKSRGHIGLKSADPLADPLIQPNYLSHPDDVQELIQAVKLARSIFAAPAFGDVNGGEIEPGPHVQTDAQILEDIRKRAETIYHPVGTCRMGRDRMAVVDERLRVHGIEGLRVADASIMPTLIGGNTNAPCMVIGEMAARMILADRITDRTTSPATEIVAAVA</sequence>
<name>A0A1I2KMV5_9GAMM</name>
<dbReference type="InterPro" id="IPR007867">
    <property type="entry name" value="GMC_OxRtase_C"/>
</dbReference>
<evidence type="ECO:0000256" key="4">
    <source>
        <dbReference type="ARBA" id="ARBA00022827"/>
    </source>
</evidence>
<evidence type="ECO:0000259" key="7">
    <source>
        <dbReference type="PROSITE" id="PS00623"/>
    </source>
</evidence>
<dbReference type="InterPro" id="IPR036188">
    <property type="entry name" value="FAD/NAD-bd_sf"/>
</dbReference>
<dbReference type="Pfam" id="PF00732">
    <property type="entry name" value="GMC_oxred_N"/>
    <property type="match status" value="1"/>
</dbReference>
<evidence type="ECO:0000256" key="3">
    <source>
        <dbReference type="ARBA" id="ARBA00022630"/>
    </source>
</evidence>
<feature type="domain" description="Glucose-methanol-choline oxidoreductase N-terminal" evidence="7">
    <location>
        <begin position="83"/>
        <end position="106"/>
    </location>
</feature>
<dbReference type="SUPFAM" id="SSF51905">
    <property type="entry name" value="FAD/NAD(P)-binding domain"/>
    <property type="match status" value="1"/>
</dbReference>
<dbReference type="Gene3D" id="3.50.50.60">
    <property type="entry name" value="FAD/NAD(P)-binding domain"/>
    <property type="match status" value="1"/>
</dbReference>
<dbReference type="NCBIfam" id="NF002550">
    <property type="entry name" value="PRK02106.1"/>
    <property type="match status" value="1"/>
</dbReference>
<accession>A0A1I2KMV5</accession>
<evidence type="ECO:0000313" key="10">
    <source>
        <dbReference type="Proteomes" id="UP000199771"/>
    </source>
</evidence>
<evidence type="ECO:0000256" key="2">
    <source>
        <dbReference type="ARBA" id="ARBA00010790"/>
    </source>
</evidence>
<evidence type="ECO:0000259" key="8">
    <source>
        <dbReference type="PROSITE" id="PS00624"/>
    </source>
</evidence>
<protein>
    <submittedName>
        <fullName evidence="9">Choline dehydrogenase</fullName>
    </submittedName>
</protein>
<evidence type="ECO:0000256" key="5">
    <source>
        <dbReference type="PIRSR" id="PIRSR000137-2"/>
    </source>
</evidence>
<feature type="domain" description="Glucose-methanol-choline oxidoreductase N-terminal" evidence="8">
    <location>
        <begin position="255"/>
        <end position="269"/>
    </location>
</feature>
<dbReference type="PROSITE" id="PS00623">
    <property type="entry name" value="GMC_OXRED_1"/>
    <property type="match status" value="1"/>
</dbReference>
<keyword evidence="4 5" id="KW-0274">FAD</keyword>
<dbReference type="RefSeq" id="WP_091535763.1">
    <property type="nucleotide sequence ID" value="NZ_FOOC01000020.1"/>
</dbReference>
<dbReference type="GO" id="GO:0016614">
    <property type="term" value="F:oxidoreductase activity, acting on CH-OH group of donors"/>
    <property type="evidence" value="ECO:0007669"/>
    <property type="project" value="InterPro"/>
</dbReference>
<dbReference type="EMBL" id="FOOC01000020">
    <property type="protein sequence ID" value="SFF66451.1"/>
    <property type="molecule type" value="Genomic_DNA"/>
</dbReference>
<dbReference type="STRING" id="1076937.SAMN04488120_12011"/>
<dbReference type="InterPro" id="IPR012132">
    <property type="entry name" value="GMC_OxRdtase"/>
</dbReference>
<comment type="similarity">
    <text evidence="2 6">Belongs to the GMC oxidoreductase family.</text>
</comment>
<dbReference type="Gene3D" id="3.30.560.10">
    <property type="entry name" value="Glucose Oxidase, domain 3"/>
    <property type="match status" value="1"/>
</dbReference>
<dbReference type="PANTHER" id="PTHR11552">
    <property type="entry name" value="GLUCOSE-METHANOL-CHOLINE GMC OXIDOREDUCTASE"/>
    <property type="match status" value="1"/>
</dbReference>
<evidence type="ECO:0000313" key="9">
    <source>
        <dbReference type="EMBL" id="SFF66451.1"/>
    </source>
</evidence>
<reference evidence="9 10" key="1">
    <citation type="submission" date="2016-10" db="EMBL/GenBank/DDBJ databases">
        <authorList>
            <person name="de Groot N.N."/>
        </authorList>
    </citation>
    <scope>NUCLEOTIDE SEQUENCE [LARGE SCALE GENOMIC DNA]</scope>
    <source>
        <strain evidence="9 10">DSM 23609</strain>
    </source>
</reference>